<organism evidence="2 3">
    <name type="scientific">Hydrogenophaga electricum</name>
    <dbReference type="NCBI Taxonomy" id="1230953"/>
    <lineage>
        <taxon>Bacteria</taxon>
        <taxon>Pseudomonadati</taxon>
        <taxon>Pseudomonadota</taxon>
        <taxon>Betaproteobacteria</taxon>
        <taxon>Burkholderiales</taxon>
        <taxon>Comamonadaceae</taxon>
        <taxon>Hydrogenophaga</taxon>
    </lineage>
</organism>
<accession>A0ABQ6BZW7</accession>
<keyword evidence="1" id="KW-1133">Transmembrane helix</keyword>
<sequence>MIEVHAFTFWGITAMAVIGTLLALANLFVKDKAAEEKSKKWYVPEHRPPGEAPPGYRWVLVKDE</sequence>
<keyword evidence="3" id="KW-1185">Reference proteome</keyword>
<name>A0ABQ6BZW7_9BURK</name>
<proteinExistence type="predicted"/>
<protein>
    <submittedName>
        <fullName evidence="2">Uncharacterized protein</fullName>
    </submittedName>
</protein>
<evidence type="ECO:0000313" key="3">
    <source>
        <dbReference type="Proteomes" id="UP001156903"/>
    </source>
</evidence>
<dbReference type="RefSeq" id="WP_284307008.1">
    <property type="nucleotide sequence ID" value="NZ_BSPB01000005.1"/>
</dbReference>
<keyword evidence="1" id="KW-0812">Transmembrane</keyword>
<comment type="caution">
    <text evidence="2">The sequence shown here is derived from an EMBL/GenBank/DDBJ whole genome shotgun (WGS) entry which is preliminary data.</text>
</comment>
<gene>
    <name evidence="2" type="ORF">GCM10007935_10910</name>
</gene>
<reference evidence="3" key="1">
    <citation type="journal article" date="2019" name="Int. J. Syst. Evol. Microbiol.">
        <title>The Global Catalogue of Microorganisms (GCM) 10K type strain sequencing project: providing services to taxonomists for standard genome sequencing and annotation.</title>
        <authorList>
            <consortium name="The Broad Institute Genomics Platform"/>
            <consortium name="The Broad Institute Genome Sequencing Center for Infectious Disease"/>
            <person name="Wu L."/>
            <person name="Ma J."/>
        </authorList>
    </citation>
    <scope>NUCLEOTIDE SEQUENCE [LARGE SCALE GENOMIC DNA]</scope>
    <source>
        <strain evidence="3">NBRC 109341</strain>
    </source>
</reference>
<feature type="transmembrane region" description="Helical" evidence="1">
    <location>
        <begin position="6"/>
        <end position="29"/>
    </location>
</feature>
<dbReference type="EMBL" id="BSPB01000005">
    <property type="protein sequence ID" value="GLS13661.1"/>
    <property type="molecule type" value="Genomic_DNA"/>
</dbReference>
<keyword evidence="1" id="KW-0472">Membrane</keyword>
<evidence type="ECO:0000256" key="1">
    <source>
        <dbReference type="SAM" id="Phobius"/>
    </source>
</evidence>
<evidence type="ECO:0000313" key="2">
    <source>
        <dbReference type="EMBL" id="GLS13661.1"/>
    </source>
</evidence>
<dbReference type="Proteomes" id="UP001156903">
    <property type="component" value="Unassembled WGS sequence"/>
</dbReference>